<dbReference type="PANTHER" id="PTHR22923:SF116">
    <property type="entry name" value="C1Q DOMAIN-CONTAINING PROTEIN"/>
    <property type="match status" value="1"/>
</dbReference>
<dbReference type="RefSeq" id="XP_022318414.1">
    <property type="nucleotide sequence ID" value="XM_022462706.1"/>
</dbReference>
<keyword evidence="6" id="KW-1185">Reference proteome</keyword>
<accession>A0A8B8CT82</accession>
<dbReference type="GO" id="GO:0005576">
    <property type="term" value="C:extracellular region"/>
    <property type="evidence" value="ECO:0007669"/>
    <property type="project" value="UniProtKB-SubCell"/>
</dbReference>
<reference evidence="7" key="2">
    <citation type="submission" date="2025-08" db="UniProtKB">
        <authorList>
            <consortium name="RefSeq"/>
        </authorList>
    </citation>
    <scope>IDENTIFICATION</scope>
    <source>
        <tissue evidence="7">Whole sample</tissue>
    </source>
</reference>
<dbReference type="Gene3D" id="2.60.120.40">
    <property type="match status" value="1"/>
</dbReference>
<dbReference type="PANTHER" id="PTHR22923">
    <property type="entry name" value="CEREBELLIN-RELATED"/>
    <property type="match status" value="1"/>
</dbReference>
<evidence type="ECO:0000256" key="2">
    <source>
        <dbReference type="ARBA" id="ARBA00022525"/>
    </source>
</evidence>
<dbReference type="PRINTS" id="PR00007">
    <property type="entry name" value="COMPLEMNTC1Q"/>
</dbReference>
<feature type="domain" description="C1q" evidence="5">
    <location>
        <begin position="49"/>
        <end position="187"/>
    </location>
</feature>
<dbReference type="PROSITE" id="PS50871">
    <property type="entry name" value="C1Q"/>
    <property type="match status" value="1"/>
</dbReference>
<evidence type="ECO:0000256" key="4">
    <source>
        <dbReference type="SAM" id="SignalP"/>
    </source>
</evidence>
<dbReference type="Pfam" id="PF00386">
    <property type="entry name" value="C1q"/>
    <property type="match status" value="1"/>
</dbReference>
<keyword evidence="3 4" id="KW-0732">Signal</keyword>
<organism evidence="6 7">
    <name type="scientific">Crassostrea virginica</name>
    <name type="common">Eastern oyster</name>
    <dbReference type="NCBI Taxonomy" id="6565"/>
    <lineage>
        <taxon>Eukaryota</taxon>
        <taxon>Metazoa</taxon>
        <taxon>Spiralia</taxon>
        <taxon>Lophotrochozoa</taxon>
        <taxon>Mollusca</taxon>
        <taxon>Bivalvia</taxon>
        <taxon>Autobranchia</taxon>
        <taxon>Pteriomorphia</taxon>
        <taxon>Ostreida</taxon>
        <taxon>Ostreoidea</taxon>
        <taxon>Ostreidae</taxon>
        <taxon>Crassostrea</taxon>
    </lineage>
</organism>
<reference evidence="6" key="1">
    <citation type="submission" date="2024-06" db="UniProtKB">
        <authorList>
            <consortium name="RefSeq"/>
        </authorList>
    </citation>
    <scope>NUCLEOTIDE SEQUENCE [LARGE SCALE GENOMIC DNA]</scope>
</reference>
<keyword evidence="2" id="KW-0964">Secreted</keyword>
<evidence type="ECO:0000259" key="5">
    <source>
        <dbReference type="PROSITE" id="PS50871"/>
    </source>
</evidence>
<comment type="subcellular location">
    <subcellularLocation>
        <location evidence="1">Secreted</location>
    </subcellularLocation>
</comment>
<feature type="chain" id="PRO_5034036156" evidence="4">
    <location>
        <begin position="20"/>
        <end position="187"/>
    </location>
</feature>
<dbReference type="SUPFAM" id="SSF49842">
    <property type="entry name" value="TNF-like"/>
    <property type="match status" value="1"/>
</dbReference>
<dbReference type="InterPro" id="IPR008983">
    <property type="entry name" value="Tumour_necrosis_fac-like_dom"/>
</dbReference>
<evidence type="ECO:0000256" key="1">
    <source>
        <dbReference type="ARBA" id="ARBA00004613"/>
    </source>
</evidence>
<name>A0A8B8CT82_CRAVI</name>
<dbReference type="InterPro" id="IPR050822">
    <property type="entry name" value="Cerebellin_Synaptic_Org"/>
</dbReference>
<dbReference type="GeneID" id="111121419"/>
<gene>
    <name evidence="7" type="primary">LOC111121419</name>
</gene>
<dbReference type="Proteomes" id="UP000694844">
    <property type="component" value="Chromosome 1"/>
</dbReference>
<protein>
    <submittedName>
        <fullName evidence="7">Heavy metal-binding protein HIP-like</fullName>
    </submittedName>
</protein>
<sequence length="187" mass="20612">MSWSCLWAVCACLLVGVGAEETCDAQREEMENTICSLCAQRVDSRLKDMGKIQVAFFAYMSNNILISSLSANKTFVYDRVETNVGNGYDVTTGYFVAPEDGVYAFHVTTLARDKSHCSVELVQNEEIKDIGWADAMDHPDRASASTFTILRVKAGDVIRVRVGQAKGGNLLESNQYARLSFSGFKIV</sequence>
<dbReference type="KEGG" id="cvn:111121419"/>
<evidence type="ECO:0000256" key="3">
    <source>
        <dbReference type="ARBA" id="ARBA00022729"/>
    </source>
</evidence>
<feature type="signal peptide" evidence="4">
    <location>
        <begin position="1"/>
        <end position="19"/>
    </location>
</feature>
<dbReference type="OrthoDB" id="6141606at2759"/>
<dbReference type="InterPro" id="IPR001073">
    <property type="entry name" value="C1q_dom"/>
</dbReference>
<dbReference type="AlphaFoldDB" id="A0A8B8CT82"/>
<evidence type="ECO:0000313" key="6">
    <source>
        <dbReference type="Proteomes" id="UP000694844"/>
    </source>
</evidence>
<dbReference type="SMART" id="SM00110">
    <property type="entry name" value="C1Q"/>
    <property type="match status" value="1"/>
</dbReference>
<evidence type="ECO:0000313" key="7">
    <source>
        <dbReference type="RefSeq" id="XP_022318414.1"/>
    </source>
</evidence>
<proteinExistence type="predicted"/>